<dbReference type="RefSeq" id="WP_368375427.1">
    <property type="nucleotide sequence ID" value="NZ_JBFRYB010000001.1"/>
</dbReference>
<keyword evidence="4" id="KW-1185">Reference proteome</keyword>
<evidence type="ECO:0000313" key="3">
    <source>
        <dbReference type="EMBL" id="MEX1665323.1"/>
    </source>
</evidence>
<sequence>MIKKFLLGLGLLILIMVLVICIGLIQPHLLRGLIGSSAQRFAGLEVEIYDIQSHLKPLRFEISGLRINNPEWPRPELLALADITIALTQSPFSHLAFWELSAKKLDINLEQNKAGELNWISSKLKPEVDTPIPEEISSGPKLPGDFNFNRIVIKDVTLNWRDKKDNRSHVYLPEVTAERIEAGNGHFYIGLDYLEQHIELNSAITLFDPLQGILGYDLSLHHQDLDIKSKGKLFLNPNLSGSTLSIDIDLRSADALATLVNTEIPVLPKTKFSSNIAITPNYELRDIVLQLNGNIIEGNVNVNAESSAVDASLRSAMLDIDSLLPSPPAQTEENTNTAKNTLSPNSSSPSPAAQSNTPVKEAEIDWAWLDETDVKLKLNIEKLKAVGWQLTKLNSDITLKQSIDVKVSASQISELASKRDIDDFSADIRLQPLSKKTSGPDVQLSLKTKQQGIAATVTGKLNLNGLPGTELQVNADAEASKAVWTLAQLPWQEAGKLSIAATVKTSDDSYALKGSGRLGQQSSDLDLSFTPAIRPEEIPALSGSVALRKIDLAFLSAPVSADNNNTETKSPAKSSKTKMISNDPLALEALKSINAKLQIELEDIDTGYNFIKTAKLKPTLQNGLLHLKDTTVNFDGGEAKVALTLDASKTIPELDIRFSVDADDYGKLGLNKAAGIDKGKGRIRLDADSKGISPHQLAANMNGKLDIKITDLLAQGNALNLIGSDVLSETIDKLNPFSEAKTSTEIECVAVHFKGSKGKFFSDDGIALETKQTKIIGTGNIDIGKEELLLGVSPIARTGVGINVGAAAGLVRLGGTFSKPKIVADPAGMFTSSLSTGAAIYTGGLSLLAQGLIKRAIYAGSACDGDIDDIPTVEELPDEILNPRGPEGTLPQGDQNTATSIQSAMP</sequence>
<dbReference type="PANTHER" id="PTHR30441">
    <property type="entry name" value="DUF748 DOMAIN-CONTAINING PROTEIN"/>
    <property type="match status" value="1"/>
</dbReference>
<dbReference type="Pfam" id="PF05170">
    <property type="entry name" value="AsmA"/>
    <property type="match status" value="1"/>
</dbReference>
<feature type="region of interest" description="Disordered" evidence="1">
    <location>
        <begin position="322"/>
        <end position="359"/>
    </location>
</feature>
<proteinExistence type="predicted"/>
<accession>A0ABV3TWG9</accession>
<feature type="region of interest" description="Disordered" evidence="1">
    <location>
        <begin position="878"/>
        <end position="906"/>
    </location>
</feature>
<evidence type="ECO:0000256" key="1">
    <source>
        <dbReference type="SAM" id="MobiDB-lite"/>
    </source>
</evidence>
<evidence type="ECO:0000313" key="4">
    <source>
        <dbReference type="Proteomes" id="UP001557484"/>
    </source>
</evidence>
<protein>
    <recommendedName>
        <fullName evidence="2">AsmA domain-containing protein</fullName>
    </recommendedName>
</protein>
<evidence type="ECO:0000259" key="2">
    <source>
        <dbReference type="Pfam" id="PF05170"/>
    </source>
</evidence>
<feature type="compositionally biased region" description="Polar residues" evidence="1">
    <location>
        <begin position="892"/>
        <end position="906"/>
    </location>
</feature>
<name>A0ABV3TWG9_9GAMM</name>
<feature type="compositionally biased region" description="Low complexity" evidence="1">
    <location>
        <begin position="343"/>
        <end position="356"/>
    </location>
</feature>
<dbReference type="InterPro" id="IPR052894">
    <property type="entry name" value="AsmA-related"/>
</dbReference>
<comment type="caution">
    <text evidence="3">The sequence shown here is derived from an EMBL/GenBank/DDBJ whole genome shotgun (WGS) entry which is preliminary data.</text>
</comment>
<organism evidence="3 4">
    <name type="scientific">Zhongshania arctica</name>
    <dbReference type="NCBI Taxonomy" id="3238302"/>
    <lineage>
        <taxon>Bacteria</taxon>
        <taxon>Pseudomonadati</taxon>
        <taxon>Pseudomonadota</taxon>
        <taxon>Gammaproteobacteria</taxon>
        <taxon>Cellvibrionales</taxon>
        <taxon>Spongiibacteraceae</taxon>
        <taxon>Zhongshania</taxon>
    </lineage>
</organism>
<gene>
    <name evidence="3" type="ORF">AB4875_07465</name>
</gene>
<dbReference type="Proteomes" id="UP001557484">
    <property type="component" value="Unassembled WGS sequence"/>
</dbReference>
<feature type="compositionally biased region" description="Polar residues" evidence="1">
    <location>
        <begin position="329"/>
        <end position="342"/>
    </location>
</feature>
<dbReference type="InterPro" id="IPR007844">
    <property type="entry name" value="AsmA"/>
</dbReference>
<dbReference type="EMBL" id="JBFRYB010000001">
    <property type="protein sequence ID" value="MEX1665323.1"/>
    <property type="molecule type" value="Genomic_DNA"/>
</dbReference>
<reference evidence="3 4" key="1">
    <citation type="journal article" date="2011" name="Int. J. Syst. Evol. Microbiol.">
        <title>Zhongshania antarctica gen. nov., sp. nov. and Zhongshania guokunii sp. nov., gammaproteobacteria respectively isolated from coastal attached (fast) ice and surface seawater of the Antarctic.</title>
        <authorList>
            <person name="Li H.J."/>
            <person name="Zhang X.Y."/>
            <person name="Chen C.X."/>
            <person name="Zhang Y.J."/>
            <person name="Gao Z.M."/>
            <person name="Yu Y."/>
            <person name="Chen X.L."/>
            <person name="Chen B."/>
            <person name="Zhang Y.Z."/>
        </authorList>
    </citation>
    <scope>NUCLEOTIDE SEQUENCE [LARGE SCALE GENOMIC DNA]</scope>
    <source>
        <strain evidence="3 4">R06B22</strain>
    </source>
</reference>
<dbReference type="PANTHER" id="PTHR30441:SF4">
    <property type="entry name" value="PROTEIN ASMA"/>
    <property type="match status" value="1"/>
</dbReference>
<feature type="domain" description="AsmA" evidence="2">
    <location>
        <begin position="521"/>
        <end position="759"/>
    </location>
</feature>